<dbReference type="InterPro" id="IPR038356">
    <property type="entry name" value="Tma16_sf"/>
</dbReference>
<dbReference type="InterPro" id="IPR036188">
    <property type="entry name" value="FAD/NAD-bd_sf"/>
</dbReference>
<dbReference type="Pfam" id="PF01494">
    <property type="entry name" value="FAD_binding_3"/>
    <property type="match status" value="1"/>
</dbReference>
<name>A0A8H7CCW3_AGABI</name>
<comment type="caution">
    <text evidence="6">The sequence shown here is derived from an EMBL/GenBank/DDBJ whole genome shotgun (WGS) entry which is preliminary data.</text>
</comment>
<evidence type="ECO:0000256" key="1">
    <source>
        <dbReference type="ARBA" id="ARBA00001974"/>
    </source>
</evidence>
<dbReference type="PANTHER" id="PTHR43004">
    <property type="entry name" value="TRK SYSTEM POTASSIUM UPTAKE PROTEIN"/>
    <property type="match status" value="1"/>
</dbReference>
<dbReference type="GO" id="GO:0016709">
    <property type="term" value="F:oxidoreductase activity, acting on paired donors, with incorporation or reduction of molecular oxygen, NAD(P)H as one donor, and incorporation of one atom of oxygen"/>
    <property type="evidence" value="ECO:0007669"/>
    <property type="project" value="UniProtKB-ARBA"/>
</dbReference>
<dbReference type="InterPro" id="IPR050641">
    <property type="entry name" value="RIFMO-like"/>
</dbReference>
<dbReference type="GO" id="GO:0071949">
    <property type="term" value="F:FAD binding"/>
    <property type="evidence" value="ECO:0007669"/>
    <property type="project" value="InterPro"/>
</dbReference>
<dbReference type="Gene3D" id="3.40.30.120">
    <property type="match status" value="1"/>
</dbReference>
<dbReference type="InterPro" id="IPR002938">
    <property type="entry name" value="FAD-bd"/>
</dbReference>
<evidence type="ECO:0000256" key="2">
    <source>
        <dbReference type="ARBA" id="ARBA00022630"/>
    </source>
</evidence>
<organism evidence="6 7">
    <name type="scientific">Agaricus bisporus var. burnettii</name>
    <dbReference type="NCBI Taxonomy" id="192524"/>
    <lineage>
        <taxon>Eukaryota</taxon>
        <taxon>Fungi</taxon>
        <taxon>Dikarya</taxon>
        <taxon>Basidiomycota</taxon>
        <taxon>Agaricomycotina</taxon>
        <taxon>Agaricomycetes</taxon>
        <taxon>Agaricomycetidae</taxon>
        <taxon>Agaricales</taxon>
        <taxon>Agaricineae</taxon>
        <taxon>Agaricaceae</taxon>
        <taxon>Agaricus</taxon>
    </lineage>
</organism>
<evidence type="ECO:0000313" key="6">
    <source>
        <dbReference type="EMBL" id="KAF7770537.1"/>
    </source>
</evidence>
<dbReference type="SUPFAM" id="SSF51905">
    <property type="entry name" value="FAD/NAD(P)-binding domain"/>
    <property type="match status" value="1"/>
</dbReference>
<keyword evidence="3" id="KW-0274">FAD</keyword>
<dbReference type="Pfam" id="PF11176">
    <property type="entry name" value="Tma16"/>
    <property type="match status" value="1"/>
</dbReference>
<proteinExistence type="predicted"/>
<gene>
    <name evidence="6" type="ORF">Agabi119p4_6511</name>
</gene>
<evidence type="ECO:0000259" key="5">
    <source>
        <dbReference type="Pfam" id="PF01494"/>
    </source>
</evidence>
<reference evidence="6 7" key="1">
    <citation type="journal article" name="Sci. Rep.">
        <title>Telomere-to-telomere assembled and centromere annotated genomes of the two main subspecies of the button mushroom Agaricus bisporus reveal especially polymorphic chromosome ends.</title>
        <authorList>
            <person name="Sonnenberg A.S.M."/>
            <person name="Sedaghat-Telgerd N."/>
            <person name="Lavrijssen B."/>
            <person name="Ohm R.A."/>
            <person name="Hendrickx P.M."/>
            <person name="Scholtmeijer K."/>
            <person name="Baars J.J.P."/>
            <person name="van Peer A."/>
        </authorList>
    </citation>
    <scope>NUCLEOTIDE SEQUENCE [LARGE SCALE GENOMIC DNA]</scope>
    <source>
        <strain evidence="6 7">H119_p4</strain>
    </source>
</reference>
<dbReference type="Gene3D" id="3.30.70.2450">
    <property type="match status" value="1"/>
</dbReference>
<keyword evidence="4" id="KW-0560">Oxidoreductase</keyword>
<dbReference type="AlphaFoldDB" id="A0A8H7CCW3"/>
<dbReference type="Gene3D" id="3.50.50.60">
    <property type="entry name" value="FAD/NAD(P)-binding domain"/>
    <property type="match status" value="1"/>
</dbReference>
<dbReference type="InterPro" id="IPR021346">
    <property type="entry name" value="Tma16"/>
</dbReference>
<accession>A0A8H7CCW3</accession>
<sequence>MKKEKIFHPNSRKADQLARKSLRVAKLHALSSKRAQKQTSRLDFYGFFFHSLPPLDPALTLDDLHALIREVWLARHDQELELESAARKKGRPKSIKVTNLEDIKAVESETYRTGMEVPDLTHPVNVTLFRQWDQTDLQYVQQLRHIRIFSQQPQHAYRRRRELPISCPYRSPDPRISYRSLLNPNSIPSVHSFHMAVTGHPRVLIVGAGPSGLTLALSLLQNDIPVRIIEKNSAPRLGQRGAGLMPRSLEVFTTLRIIDQIMHRAIATPRVRKYHVAEDPESFEEYDMHPPQIPNPRVPYLSPVMLGQNHVEHILHSTLAGYGCTVELGTELKSFEQFDDRVQATLQVRGMEQDAQGVEEISSYEYMIGTDGARGIVRKQLGLSFLGETRVIDNFVVGDMKVEGLLPNRWHMWGDPATLMASLRATEEPGLFNFLLAGKNVNHAELAFNQDLLRKVLTEATGNRPDLVFRECPWISSYTPNIRMVNKFRVRRVFVAGDSAHVNSPTGGQGMNTGLQDTLNLGWKLALVLKRLSSPSLLDTFTEERLPVVEEMLKQTTKVLSMTFKEGQEKPWDKNSSLFQFGANYRWSSIVLDERNILQGNQETEEEDEFMNDYEQNDIDSYGGRSCLDGDLHAGDRAPDAPALIDRTPSSLFSTSFTLFRIFGSSYHTILIFPDLADPLPVLKHLQTYPTGLIHTVIIIRPGRVVSNEATTLADFVLEDRRGHAHDAYIGNRNCGVIIVRPDGFIGAIAENRHSIHKYFLTLFLN</sequence>
<evidence type="ECO:0000313" key="7">
    <source>
        <dbReference type="Proteomes" id="UP000629468"/>
    </source>
</evidence>
<feature type="domain" description="FAD-binding" evidence="5">
    <location>
        <begin position="203"/>
        <end position="555"/>
    </location>
</feature>
<comment type="cofactor">
    <cofactor evidence="1">
        <name>FAD</name>
        <dbReference type="ChEBI" id="CHEBI:57692"/>
    </cofactor>
</comment>
<evidence type="ECO:0000256" key="3">
    <source>
        <dbReference type="ARBA" id="ARBA00022827"/>
    </source>
</evidence>
<dbReference type="Proteomes" id="UP000629468">
    <property type="component" value="Unassembled WGS sequence"/>
</dbReference>
<dbReference type="Gene3D" id="1.20.1440.170">
    <property type="entry name" value="Translation machinery-associated protein 16-like"/>
    <property type="match status" value="1"/>
</dbReference>
<keyword evidence="2" id="KW-0285">Flavoprotein</keyword>
<dbReference type="EMBL" id="JABXXO010000009">
    <property type="protein sequence ID" value="KAF7770537.1"/>
    <property type="molecule type" value="Genomic_DNA"/>
</dbReference>
<protein>
    <recommendedName>
        <fullName evidence="5">FAD-binding domain-containing protein</fullName>
    </recommendedName>
</protein>
<evidence type="ECO:0000256" key="4">
    <source>
        <dbReference type="ARBA" id="ARBA00023002"/>
    </source>
</evidence>
<dbReference type="PRINTS" id="PR00420">
    <property type="entry name" value="RNGMNOXGNASE"/>
</dbReference>
<dbReference type="PANTHER" id="PTHR43004:SF19">
    <property type="entry name" value="BINDING MONOOXYGENASE, PUTATIVE (JCVI)-RELATED"/>
    <property type="match status" value="1"/>
</dbReference>